<evidence type="ECO:0000313" key="6">
    <source>
        <dbReference type="Proteomes" id="UP001152797"/>
    </source>
</evidence>
<name>A0A9P1FVF7_9DINO</name>
<dbReference type="EMBL" id="CAMXCT030001389">
    <property type="protein sequence ID" value="CAL4776928.1"/>
    <property type="molecule type" value="Genomic_DNA"/>
</dbReference>
<dbReference type="Proteomes" id="UP001152797">
    <property type="component" value="Unassembled WGS sequence"/>
</dbReference>
<dbReference type="SUPFAM" id="SSF55060">
    <property type="entry name" value="GHMP Kinase, C-terminal domain"/>
    <property type="match status" value="1"/>
</dbReference>
<dbReference type="Pfam" id="PF08544">
    <property type="entry name" value="GHMP_kinases_C"/>
    <property type="match status" value="1"/>
</dbReference>
<dbReference type="AlphaFoldDB" id="A0A9P1FVF7"/>
<dbReference type="Gene3D" id="3.30.70.890">
    <property type="entry name" value="GHMP kinase, C-terminal domain"/>
    <property type="match status" value="1"/>
</dbReference>
<evidence type="ECO:0000313" key="5">
    <source>
        <dbReference type="EMBL" id="CAL4776928.1"/>
    </source>
</evidence>
<gene>
    <name evidence="4" type="ORF">C1SCF055_LOCUS16679</name>
</gene>
<keyword evidence="1" id="KW-0547">Nucleotide-binding</keyword>
<organism evidence="4">
    <name type="scientific">Cladocopium goreaui</name>
    <dbReference type="NCBI Taxonomy" id="2562237"/>
    <lineage>
        <taxon>Eukaryota</taxon>
        <taxon>Sar</taxon>
        <taxon>Alveolata</taxon>
        <taxon>Dinophyceae</taxon>
        <taxon>Suessiales</taxon>
        <taxon>Symbiodiniaceae</taxon>
        <taxon>Cladocopium</taxon>
    </lineage>
</organism>
<dbReference type="PANTHER" id="PTHR43527:SF2">
    <property type="entry name" value="4-DIPHOSPHOCYTIDYL-2-C-METHYL-D-ERYTHRITOL KINASE, CHLOROPLASTIC"/>
    <property type="match status" value="1"/>
</dbReference>
<evidence type="ECO:0000259" key="3">
    <source>
        <dbReference type="Pfam" id="PF08544"/>
    </source>
</evidence>
<protein>
    <submittedName>
        <fullName evidence="5">4-diphosphocytidyl-2-C-methyl-D-erythritol kinase, chloroplastic (4-(Cytidine-5'-diphospho)-2-C-methyl-D-erythritol kinase) (CDPMEK) (CMEK) (Protein PIGMENT DEFECTIVE 277)</fullName>
    </submittedName>
</protein>
<dbReference type="GO" id="GO:0050515">
    <property type="term" value="F:4-(cytidine 5'-diphospho)-2-C-methyl-D-erythritol kinase activity"/>
    <property type="evidence" value="ECO:0007669"/>
    <property type="project" value="TreeGrafter"/>
</dbReference>
<feature type="domain" description="GHMP kinase C-terminal" evidence="3">
    <location>
        <begin position="941"/>
        <end position="996"/>
    </location>
</feature>
<dbReference type="OrthoDB" id="3191556at2759"/>
<evidence type="ECO:0000313" key="4">
    <source>
        <dbReference type="EMBL" id="CAI3989616.1"/>
    </source>
</evidence>
<dbReference type="EMBL" id="CAMXCT010001389">
    <property type="protein sequence ID" value="CAI3989616.1"/>
    <property type="molecule type" value="Genomic_DNA"/>
</dbReference>
<dbReference type="EMBL" id="CAMXCT020001389">
    <property type="protein sequence ID" value="CAL1142991.1"/>
    <property type="molecule type" value="Genomic_DNA"/>
</dbReference>
<comment type="caution">
    <text evidence="4">The sequence shown here is derived from an EMBL/GenBank/DDBJ whole genome shotgun (WGS) entry which is preliminary data.</text>
</comment>
<keyword evidence="5" id="KW-0418">Kinase</keyword>
<evidence type="ECO:0000256" key="1">
    <source>
        <dbReference type="ARBA" id="ARBA00022741"/>
    </source>
</evidence>
<sequence length="1026" mass="116556">MSNGDSFDLHVYRDGPGQQPPQQQQQLPQHLPEAEAGTEEGPVLLQLHSILQIDTALHNDSAVASDEQSIQEDTLEYPIRLIGLGELRDQVPSFVTIMDVPTEASVQQELRCFGHACTVVVASNQTLAVCIPESWPFEEDKLLLMFTDMQQTLPNEQSAFLTLTEQMDLSEVQLMSLLHKFGFEKAVIGAKRQYNATFLEVTFQQAGGTLESELDAFFNCDTDYLCRITEGLPLLPASAHHARVKTGAPGYDRTKIDRGVEDLLKQPISCTWKDDVESQATKIAEHFRTQLATRYRKSRHGPKKPYVSDKLWQLRLQKIALRRTLRDCRSLLRREALSRIFLAWKQTPDAEEQINLSFNYGTSLRIGSFHRYIEFASVAAQLRKELQHSRNHKLQEVLQQIVMDAAGFLLSVPKEDSLAFEAVAPRDNLSFVGPCWMDDLCVCLTATTNEKLDSALGFATGVLLDIFKSYAMTPNLQPGKTAVLISPRGPGTNQWKRKMFGPMSDGCFLSLGEHHSYRVPIVTEYTHLGGKVHFSTKLRKEIKTRLGQAHQEFNKHRKLLYQNRHFPIDKKKELFQSLILSRLLFGSETWTFSDQKTRAYLHGGTMGLLKRLLHQPGHCPISDEEVLYRTRMPSPTTMLRTRRLRYLGSLFAVGDTACWGLLNQDRDWLSLVLDDFRWLWHQLHHCCKLGDPAAHLPRWLEVIRFHRGYWKRLIRRATEHSIGIQDREYLVAITHQNFLDHLTKGHFVELASHETFSRRSSPQAFGCMQCQKACRSLGIGSVEDTVRWMQWDNKLPPLAAEGPQPREAPRRDFDVEHPALYEEVILSILEADAWPFLAALRCGAQPTVPSQEEIDSRIEAAQIIHDRLAIPNAAIGKTVDGQWATTSLKEYPPALNKALGESFAFHLLQYPYQQAMDYSALSKVDPEELLQTFKDKGTSHSFWVNDLESPAFTVSPELSELKDYLNGCGFEAVLMSGSGSTIFCLGEPGSGADIFEASTKEKFDIEGIWKTRFMRRPSPSEWYQEV</sequence>
<dbReference type="GO" id="GO:0000166">
    <property type="term" value="F:nucleotide binding"/>
    <property type="evidence" value="ECO:0007669"/>
    <property type="project" value="UniProtKB-KW"/>
</dbReference>
<reference evidence="5 6" key="2">
    <citation type="submission" date="2024-05" db="EMBL/GenBank/DDBJ databases">
        <authorList>
            <person name="Chen Y."/>
            <person name="Shah S."/>
            <person name="Dougan E. K."/>
            <person name="Thang M."/>
            <person name="Chan C."/>
        </authorList>
    </citation>
    <scope>NUCLEOTIDE SEQUENCE [LARGE SCALE GENOMIC DNA]</scope>
</reference>
<proteinExistence type="predicted"/>
<keyword evidence="6" id="KW-1185">Reference proteome</keyword>
<keyword evidence="5" id="KW-0808">Transferase</keyword>
<accession>A0A9P1FVF7</accession>
<evidence type="ECO:0000256" key="2">
    <source>
        <dbReference type="SAM" id="MobiDB-lite"/>
    </source>
</evidence>
<dbReference type="PANTHER" id="PTHR43527">
    <property type="entry name" value="4-DIPHOSPHOCYTIDYL-2-C-METHYL-D-ERYTHRITOL KINASE, CHLOROPLASTIC"/>
    <property type="match status" value="1"/>
</dbReference>
<feature type="region of interest" description="Disordered" evidence="2">
    <location>
        <begin position="1"/>
        <end position="36"/>
    </location>
</feature>
<feature type="compositionally biased region" description="Low complexity" evidence="2">
    <location>
        <begin position="15"/>
        <end position="31"/>
    </location>
</feature>
<dbReference type="InterPro" id="IPR036554">
    <property type="entry name" value="GHMP_kinase_C_sf"/>
</dbReference>
<reference evidence="4" key="1">
    <citation type="submission" date="2022-10" db="EMBL/GenBank/DDBJ databases">
        <authorList>
            <person name="Chen Y."/>
            <person name="Dougan E. K."/>
            <person name="Chan C."/>
            <person name="Rhodes N."/>
            <person name="Thang M."/>
        </authorList>
    </citation>
    <scope>NUCLEOTIDE SEQUENCE</scope>
</reference>
<dbReference type="InterPro" id="IPR013750">
    <property type="entry name" value="GHMP_kinase_C_dom"/>
</dbReference>